<evidence type="ECO:0000313" key="2">
    <source>
        <dbReference type="Proteomes" id="UP001138500"/>
    </source>
</evidence>
<comment type="caution">
    <text evidence="1">The sequence shown here is derived from an EMBL/GenBank/DDBJ whole genome shotgun (WGS) entry which is preliminary data.</text>
</comment>
<protein>
    <submittedName>
        <fullName evidence="1">Uncharacterized protein</fullName>
    </submittedName>
</protein>
<gene>
    <name evidence="1" type="ORF">Tdes44962_MAKER01714</name>
</gene>
<name>A0A9W7W579_9PEZI</name>
<dbReference type="AlphaFoldDB" id="A0A9W7W579"/>
<keyword evidence="2" id="KW-1185">Reference proteome</keyword>
<dbReference type="EMBL" id="RIBY02000557">
    <property type="protein sequence ID" value="KAH9840514.1"/>
    <property type="molecule type" value="Genomic_DNA"/>
</dbReference>
<evidence type="ECO:0000313" key="1">
    <source>
        <dbReference type="EMBL" id="KAH9840514.1"/>
    </source>
</evidence>
<dbReference type="Proteomes" id="UP001138500">
    <property type="component" value="Unassembled WGS sequence"/>
</dbReference>
<accession>A0A9W7W579</accession>
<proteinExistence type="predicted"/>
<organism evidence="1 2">
    <name type="scientific">Teratosphaeria destructans</name>
    <dbReference type="NCBI Taxonomy" id="418781"/>
    <lineage>
        <taxon>Eukaryota</taxon>
        <taxon>Fungi</taxon>
        <taxon>Dikarya</taxon>
        <taxon>Ascomycota</taxon>
        <taxon>Pezizomycotina</taxon>
        <taxon>Dothideomycetes</taxon>
        <taxon>Dothideomycetidae</taxon>
        <taxon>Mycosphaerellales</taxon>
        <taxon>Teratosphaeriaceae</taxon>
        <taxon>Teratosphaeria</taxon>
    </lineage>
</organism>
<sequence length="75" mass="8018">MTLAALVLAIPKGTPPKHCAWYEVCRCHSDPSREQNNTATAASCNLLSSHGKAHATHEYQADVGEVCANLAGRRS</sequence>
<reference evidence="1 2" key="2">
    <citation type="journal article" date="2021" name="Curr. Genet.">
        <title>Genetic response to nitrogen starvation in the aggressive Eucalyptus foliar pathogen Teratosphaeria destructans.</title>
        <authorList>
            <person name="Havenga M."/>
            <person name="Wingfield B.D."/>
            <person name="Wingfield M.J."/>
            <person name="Dreyer L.L."/>
            <person name="Roets F."/>
            <person name="Aylward J."/>
        </authorList>
    </citation>
    <scope>NUCLEOTIDE SEQUENCE [LARGE SCALE GENOMIC DNA]</scope>
    <source>
        <strain evidence="1">CMW44962</strain>
    </source>
</reference>
<reference evidence="1 2" key="1">
    <citation type="journal article" date="2018" name="IMA Fungus">
        <title>IMA Genome-F 10: Nine draft genome sequences of Claviceps purpurea s.lat., including C. arundinis, C. humidiphila, and C. cf. spartinae, pseudomolecules for the pitch canker pathogen Fusarium circinatum, draft genome of Davidsoniella eucalypti, Grosmannia galeiformis, Quambalaria eucalypti, and Teratosphaeria destructans.</title>
        <authorList>
            <person name="Wingfield B.D."/>
            <person name="Liu M."/>
            <person name="Nguyen H.D."/>
            <person name="Lane F.A."/>
            <person name="Morgan S.W."/>
            <person name="De Vos L."/>
            <person name="Wilken P.M."/>
            <person name="Duong T.A."/>
            <person name="Aylward J."/>
            <person name="Coetzee M.P."/>
            <person name="Dadej K."/>
            <person name="De Beer Z.W."/>
            <person name="Findlay W."/>
            <person name="Havenga M."/>
            <person name="Kolarik M."/>
            <person name="Menzies J.G."/>
            <person name="Naidoo K."/>
            <person name="Pochopski O."/>
            <person name="Shoukouhi P."/>
            <person name="Santana Q.C."/>
            <person name="Seifert K.A."/>
            <person name="Soal N."/>
            <person name="Steenkamp E.T."/>
            <person name="Tatham C.T."/>
            <person name="van der Nest M.A."/>
            <person name="Wingfield M.J."/>
        </authorList>
    </citation>
    <scope>NUCLEOTIDE SEQUENCE [LARGE SCALE GENOMIC DNA]</scope>
    <source>
        <strain evidence="1">CMW44962</strain>
    </source>
</reference>